<dbReference type="HAMAP" id="MF_01539">
    <property type="entry name" value="TmcAL"/>
    <property type="match status" value="1"/>
</dbReference>
<keyword evidence="2" id="KW-0820">tRNA-binding</keyword>
<keyword evidence="2" id="KW-0436">Ligase</keyword>
<reference evidence="3" key="1">
    <citation type="submission" date="2020-12" db="EMBL/GenBank/DDBJ databases">
        <title>M. sibirica DSM 26468T genome.</title>
        <authorList>
            <person name="Thieme N."/>
            <person name="Rettenmaier R."/>
            <person name="Zverlov V."/>
            <person name="Liebl W."/>
        </authorList>
    </citation>
    <scope>NUCLEOTIDE SEQUENCE</scope>
    <source>
        <strain evidence="3">DSM 26468</strain>
    </source>
</reference>
<dbReference type="GO" id="GO:0005737">
    <property type="term" value="C:cytoplasm"/>
    <property type="evidence" value="ECO:0007669"/>
    <property type="project" value="UniProtKB-SubCell"/>
</dbReference>
<dbReference type="RefSeq" id="WP_197659950.1">
    <property type="nucleotide sequence ID" value="NZ_JAEAGR010000002.1"/>
</dbReference>
<evidence type="ECO:0000256" key="1">
    <source>
        <dbReference type="ARBA" id="ARBA00022694"/>
    </source>
</evidence>
<sequence>MKVVGLITEYNPFHNGHKYHIDEARRITGADYVVIVMSGNFVQRGAPAMIDKYSRAVMALENGADIVLEIPVCYATGSAEYFALGTVSLLNKLGIIDYLCFGSESGDISILKEAAQFLTNVPASFDQQLTSYLKQGLSYPAARAKVVGDYFRKTQTHDNHDSKIADILSEPNNILGIEYLKALHKLSSDIIPVTIQRKSAHYHALDLTEQTPSNVVAEALFSLDVTTAGNPTISSATAIRRAILNADNVFGLSKLRNSVPNSVFQLLTNNYYKTYPVTEEDFSEIIKYKLLSEDKTSLVSYVDVSTDLADRMMNLKDLNKCISEIVKDLKTKNMTHTRIMRALTHMILNIDQETFYSYNQSGYTAYARVLGMKRDSSHLLREIKRREGIPVITKVTDAKKQLDPLGMQMLKNDIFATHIYNQTVYKKFGTTIMNEYKYGICII</sequence>
<comment type="caution">
    <text evidence="2">Lacks conserved residue(s) required for the propagation of feature annotation.</text>
</comment>
<keyword evidence="2" id="KW-0067">ATP-binding</keyword>
<dbReference type="GO" id="GO:0000049">
    <property type="term" value="F:tRNA binding"/>
    <property type="evidence" value="ECO:0007669"/>
    <property type="project" value="UniProtKB-KW"/>
</dbReference>
<dbReference type="AlphaFoldDB" id="A0A8J7KVZ0"/>
<comment type="subcellular location">
    <subcellularLocation>
        <location evidence="2">Cytoplasm</location>
    </subcellularLocation>
</comment>
<feature type="binding site" evidence="2">
    <location>
        <position position="102"/>
    </location>
    <ligand>
        <name>ATP</name>
        <dbReference type="ChEBI" id="CHEBI:30616"/>
    </ligand>
</feature>
<accession>A0A8J7KVZ0</accession>
<dbReference type="GO" id="GO:0016879">
    <property type="term" value="F:ligase activity, forming carbon-nitrogen bonds"/>
    <property type="evidence" value="ECO:0007669"/>
    <property type="project" value="UniProtKB-UniRule"/>
</dbReference>
<dbReference type="EMBL" id="JAEAGR010000002">
    <property type="protein sequence ID" value="MBH1939717.1"/>
    <property type="molecule type" value="Genomic_DNA"/>
</dbReference>
<dbReference type="GO" id="GO:0005524">
    <property type="term" value="F:ATP binding"/>
    <property type="evidence" value="ECO:0007669"/>
    <property type="project" value="UniProtKB-KW"/>
</dbReference>
<keyword evidence="2" id="KW-0547">Nucleotide-binding</keyword>
<dbReference type="EC" id="6.3.4.-" evidence="2"/>
<comment type="similarity">
    <text evidence="2">Belongs to the TmcAL family.</text>
</comment>
<gene>
    <name evidence="2" type="primary">tmcAL</name>
    <name evidence="3" type="ORF">I5677_02265</name>
</gene>
<organism evidence="3 4">
    <name type="scientific">Mobilitalea sibirica</name>
    <dbReference type="NCBI Taxonomy" id="1462919"/>
    <lineage>
        <taxon>Bacteria</taxon>
        <taxon>Bacillati</taxon>
        <taxon>Bacillota</taxon>
        <taxon>Clostridia</taxon>
        <taxon>Lachnospirales</taxon>
        <taxon>Lachnospiraceae</taxon>
        <taxon>Mobilitalea</taxon>
    </lineage>
</organism>
<dbReference type="InterPro" id="IPR008513">
    <property type="entry name" value="tRNA(Met)_cyd_acetate_ligase"/>
</dbReference>
<evidence type="ECO:0000313" key="3">
    <source>
        <dbReference type="EMBL" id="MBH1939717.1"/>
    </source>
</evidence>
<dbReference type="Proteomes" id="UP000623269">
    <property type="component" value="Unassembled WGS sequence"/>
</dbReference>
<keyword evidence="1 2" id="KW-0819">tRNA processing</keyword>
<name>A0A8J7KVZ0_9FIRM</name>
<keyword evidence="2" id="KW-0963">Cytoplasm</keyword>
<keyword evidence="4" id="KW-1185">Reference proteome</keyword>
<comment type="catalytic activity">
    <reaction evidence="2">
        <text>cytidine(34) in elongator tRNA(Met) + acetate + ATP = N(4)-acetylcytidine(34) in elongator tRNA(Met) + AMP + diphosphate</text>
        <dbReference type="Rhea" id="RHEA:58144"/>
        <dbReference type="Rhea" id="RHEA-COMP:10693"/>
        <dbReference type="Rhea" id="RHEA-COMP:10694"/>
        <dbReference type="ChEBI" id="CHEBI:30089"/>
        <dbReference type="ChEBI" id="CHEBI:30616"/>
        <dbReference type="ChEBI" id="CHEBI:33019"/>
        <dbReference type="ChEBI" id="CHEBI:74900"/>
        <dbReference type="ChEBI" id="CHEBI:82748"/>
        <dbReference type="ChEBI" id="CHEBI:456215"/>
    </reaction>
</comment>
<dbReference type="NCBIfam" id="NF010191">
    <property type="entry name" value="PRK13670.1"/>
    <property type="match status" value="1"/>
</dbReference>
<dbReference type="InterPro" id="IPR014729">
    <property type="entry name" value="Rossmann-like_a/b/a_fold"/>
</dbReference>
<feature type="binding site" evidence="2">
    <location>
        <begin position="7"/>
        <end position="20"/>
    </location>
    <ligand>
        <name>ATP</name>
        <dbReference type="ChEBI" id="CHEBI:30616"/>
    </ligand>
</feature>
<dbReference type="SUPFAM" id="SSF52374">
    <property type="entry name" value="Nucleotidylyl transferase"/>
    <property type="match status" value="1"/>
</dbReference>
<feature type="binding site" evidence="2">
    <location>
        <position position="172"/>
    </location>
    <ligand>
        <name>ATP</name>
        <dbReference type="ChEBI" id="CHEBI:30616"/>
    </ligand>
</feature>
<feature type="binding site" evidence="2">
    <location>
        <position position="197"/>
    </location>
    <ligand>
        <name>ATP</name>
        <dbReference type="ChEBI" id="CHEBI:30616"/>
    </ligand>
</feature>
<dbReference type="PANTHER" id="PTHR37825:SF1">
    <property type="entry name" value="TRNA(MET) CYTIDINE ACETATE LIGASE"/>
    <property type="match status" value="1"/>
</dbReference>
<dbReference type="Gene3D" id="3.40.50.620">
    <property type="entry name" value="HUPs"/>
    <property type="match status" value="1"/>
</dbReference>
<comment type="function">
    <text evidence="2">Catalyzes the formation of N(4)-acetylcytidine (ac(4)C) at the wobble position of elongator tRNA(Met), using acetate and ATP as substrates. First activates an acetate ion to form acetyladenylate (Ac-AMP) and then transfers the acetyl group to tRNA to form ac(4)C34.</text>
</comment>
<dbReference type="Pfam" id="PF05636">
    <property type="entry name" value="HIGH_NTase1"/>
    <property type="match status" value="2"/>
</dbReference>
<dbReference type="GO" id="GO:0006400">
    <property type="term" value="P:tRNA modification"/>
    <property type="evidence" value="ECO:0007669"/>
    <property type="project" value="UniProtKB-UniRule"/>
</dbReference>
<evidence type="ECO:0000313" key="4">
    <source>
        <dbReference type="Proteomes" id="UP000623269"/>
    </source>
</evidence>
<dbReference type="PANTHER" id="PTHR37825">
    <property type="entry name" value="TRNA(MET) CYTIDINE ACETATE LIGASE"/>
    <property type="match status" value="1"/>
</dbReference>
<proteinExistence type="inferred from homology"/>
<evidence type="ECO:0000256" key="2">
    <source>
        <dbReference type="HAMAP-Rule" id="MF_01539"/>
    </source>
</evidence>
<comment type="caution">
    <text evidence="3">The sequence shown here is derived from an EMBL/GenBank/DDBJ whole genome shotgun (WGS) entry which is preliminary data.</text>
</comment>
<keyword evidence="2" id="KW-0694">RNA-binding</keyword>
<protein>
    <recommendedName>
        <fullName evidence="2">tRNA(Met) cytidine acetate ligase</fullName>
        <ecNumber evidence="2">6.3.4.-</ecNumber>
    </recommendedName>
</protein>